<dbReference type="CDD" id="cd00293">
    <property type="entry name" value="USP-like"/>
    <property type="match status" value="1"/>
</dbReference>
<accession>A0A3G8MCD8</accession>
<comment type="similarity">
    <text evidence="1">Belongs to the universal stress protein A family.</text>
</comment>
<dbReference type="AlphaFoldDB" id="A0A3G8MCD8"/>
<dbReference type="Gene3D" id="3.40.50.620">
    <property type="entry name" value="HUPs"/>
    <property type="match status" value="1"/>
</dbReference>
<sequence length="207" mass="22368">MRLLLILGSFWQRSHSMISPAPLMPSSPTFFREQSSAWKGQASFLKFHGKEPLSKRLDDNWASDCSRNGGSAVLCAIHDSERAYRTLAMAIDLAETRKAQLHVVCVAEMLHAPLFMSEVDEAVENAMSEAQSVLAEATAWAQTRNIAIRGHALTGSPTRAIVALASAVDAQLLVIGRSKRSSLSRRLFGSAADGILSMARCSVVVAA</sequence>
<dbReference type="EMBL" id="CP034087">
    <property type="protein sequence ID" value="AZG78812.1"/>
    <property type="molecule type" value="Genomic_DNA"/>
</dbReference>
<proteinExistence type="inferred from homology"/>
<name>A0A3G8MCD8_9HYPH</name>
<dbReference type="InterPro" id="IPR006016">
    <property type="entry name" value="UspA"/>
</dbReference>
<dbReference type="SUPFAM" id="SSF52402">
    <property type="entry name" value="Adenine nucleotide alpha hydrolases-like"/>
    <property type="match status" value="1"/>
</dbReference>
<evidence type="ECO:0000313" key="3">
    <source>
        <dbReference type="EMBL" id="AZG78812.1"/>
    </source>
</evidence>
<organism evidence="3 4">
    <name type="scientific">Methylocystis rosea</name>
    <dbReference type="NCBI Taxonomy" id="173366"/>
    <lineage>
        <taxon>Bacteria</taxon>
        <taxon>Pseudomonadati</taxon>
        <taxon>Pseudomonadota</taxon>
        <taxon>Alphaproteobacteria</taxon>
        <taxon>Hyphomicrobiales</taxon>
        <taxon>Methylocystaceae</taxon>
        <taxon>Methylocystis</taxon>
    </lineage>
</organism>
<dbReference type="Pfam" id="PF00582">
    <property type="entry name" value="Usp"/>
    <property type="match status" value="1"/>
</dbReference>
<evidence type="ECO:0000259" key="2">
    <source>
        <dbReference type="Pfam" id="PF00582"/>
    </source>
</evidence>
<protein>
    <submittedName>
        <fullName evidence="3">Universal stress protein</fullName>
    </submittedName>
</protein>
<dbReference type="KEGG" id="mros:EHO51_18410"/>
<evidence type="ECO:0000313" key="4">
    <source>
        <dbReference type="Proteomes" id="UP000273982"/>
    </source>
</evidence>
<dbReference type="InterPro" id="IPR006015">
    <property type="entry name" value="Universal_stress_UspA"/>
</dbReference>
<reference evidence="3 4" key="1">
    <citation type="submission" date="2018-11" db="EMBL/GenBank/DDBJ databases">
        <title>Genome squencing of methanotrophic bacteria isolated from alkaline groundwater in Korea.</title>
        <authorList>
            <person name="Nguyen L.N."/>
        </authorList>
    </citation>
    <scope>NUCLEOTIDE SEQUENCE [LARGE SCALE GENOMIC DNA]</scope>
    <source>
        <strain evidence="3 4">GW6</strain>
        <plasmid evidence="4">pgw6_1</plasmid>
    </source>
</reference>
<dbReference type="InterPro" id="IPR014729">
    <property type="entry name" value="Rossmann-like_a/b/a_fold"/>
</dbReference>
<feature type="domain" description="UspA" evidence="2">
    <location>
        <begin position="73"/>
        <end position="205"/>
    </location>
</feature>
<dbReference type="PRINTS" id="PR01438">
    <property type="entry name" value="UNVRSLSTRESS"/>
</dbReference>
<dbReference type="PANTHER" id="PTHR46268">
    <property type="entry name" value="STRESS RESPONSE PROTEIN NHAX"/>
    <property type="match status" value="1"/>
</dbReference>
<keyword evidence="3" id="KW-0614">Plasmid</keyword>
<geneLocation type="plasmid" evidence="4">
    <name>pgw6_1</name>
</geneLocation>
<dbReference type="Proteomes" id="UP000273982">
    <property type="component" value="Plasmid pGW6_1"/>
</dbReference>
<evidence type="ECO:0000256" key="1">
    <source>
        <dbReference type="ARBA" id="ARBA00008791"/>
    </source>
</evidence>
<dbReference type="PANTHER" id="PTHR46268:SF15">
    <property type="entry name" value="UNIVERSAL STRESS PROTEIN HP_0031"/>
    <property type="match status" value="1"/>
</dbReference>
<gene>
    <name evidence="3" type="ORF">EHO51_18410</name>
</gene>